<dbReference type="Proteomes" id="UP000821865">
    <property type="component" value="Chromosome 9"/>
</dbReference>
<evidence type="ECO:0000313" key="2">
    <source>
        <dbReference type="Proteomes" id="UP000821865"/>
    </source>
</evidence>
<name>A0ACB8C139_DERSI</name>
<proteinExistence type="predicted"/>
<protein>
    <submittedName>
        <fullName evidence="1">Uncharacterized protein</fullName>
    </submittedName>
</protein>
<comment type="caution">
    <text evidence="1">The sequence shown here is derived from an EMBL/GenBank/DDBJ whole genome shotgun (WGS) entry which is preliminary data.</text>
</comment>
<organism evidence="1 2">
    <name type="scientific">Dermacentor silvarum</name>
    <name type="common">Tick</name>
    <dbReference type="NCBI Taxonomy" id="543639"/>
    <lineage>
        <taxon>Eukaryota</taxon>
        <taxon>Metazoa</taxon>
        <taxon>Ecdysozoa</taxon>
        <taxon>Arthropoda</taxon>
        <taxon>Chelicerata</taxon>
        <taxon>Arachnida</taxon>
        <taxon>Acari</taxon>
        <taxon>Parasitiformes</taxon>
        <taxon>Ixodida</taxon>
        <taxon>Ixodoidea</taxon>
        <taxon>Ixodidae</taxon>
        <taxon>Rhipicephalinae</taxon>
        <taxon>Dermacentor</taxon>
    </lineage>
</organism>
<keyword evidence="2" id="KW-1185">Reference proteome</keyword>
<gene>
    <name evidence="1" type="ORF">HPB49_003256</name>
</gene>
<evidence type="ECO:0000313" key="1">
    <source>
        <dbReference type="EMBL" id="KAH7932818.1"/>
    </source>
</evidence>
<accession>A0ACB8C139</accession>
<reference evidence="1" key="1">
    <citation type="submission" date="2020-05" db="EMBL/GenBank/DDBJ databases">
        <title>Large-scale comparative analyses of tick genomes elucidate their genetic diversity and vector capacities.</title>
        <authorList>
            <person name="Jia N."/>
            <person name="Wang J."/>
            <person name="Shi W."/>
            <person name="Du L."/>
            <person name="Sun Y."/>
            <person name="Zhan W."/>
            <person name="Jiang J."/>
            <person name="Wang Q."/>
            <person name="Zhang B."/>
            <person name="Ji P."/>
            <person name="Sakyi L.B."/>
            <person name="Cui X."/>
            <person name="Yuan T."/>
            <person name="Jiang B."/>
            <person name="Yang W."/>
            <person name="Lam T.T.-Y."/>
            <person name="Chang Q."/>
            <person name="Ding S."/>
            <person name="Wang X."/>
            <person name="Zhu J."/>
            <person name="Ruan X."/>
            <person name="Zhao L."/>
            <person name="Wei J."/>
            <person name="Que T."/>
            <person name="Du C."/>
            <person name="Cheng J."/>
            <person name="Dai P."/>
            <person name="Han X."/>
            <person name="Huang E."/>
            <person name="Gao Y."/>
            <person name="Liu J."/>
            <person name="Shao H."/>
            <person name="Ye R."/>
            <person name="Li L."/>
            <person name="Wei W."/>
            <person name="Wang X."/>
            <person name="Wang C."/>
            <person name="Yang T."/>
            <person name="Huo Q."/>
            <person name="Li W."/>
            <person name="Guo W."/>
            <person name="Chen H."/>
            <person name="Zhou L."/>
            <person name="Ni X."/>
            <person name="Tian J."/>
            <person name="Zhou Y."/>
            <person name="Sheng Y."/>
            <person name="Liu T."/>
            <person name="Pan Y."/>
            <person name="Xia L."/>
            <person name="Li J."/>
            <person name="Zhao F."/>
            <person name="Cao W."/>
        </authorList>
    </citation>
    <scope>NUCLEOTIDE SEQUENCE</scope>
    <source>
        <strain evidence="1">Dsil-2018</strain>
    </source>
</reference>
<dbReference type="EMBL" id="CM023478">
    <property type="protein sequence ID" value="KAH7932818.1"/>
    <property type="molecule type" value="Genomic_DNA"/>
</dbReference>
<sequence length="187" mass="20572">MSDCYGSLTDFAHFDERVHDITDDEAYRYPSPYGHGLGIEVYNDAEFSWRYRCSKQAAVGNAATGGRTDSERGHPVPPLLQLLIALRFYGAGTFQLVFDERLFLRWRVVVFKLYSRHYYGALQRYKQGSGHPRDRCSTIAAIKAVGIAPAAQTGGAAALYAGGALSEMSGGSVKLCRRRLPIVVSAS</sequence>